<reference evidence="1" key="1">
    <citation type="submission" date="2023-07" db="EMBL/GenBank/DDBJ databases">
        <title>Bacterial whole genome sequence for Sphingobium sp. HBC34.</title>
        <authorList>
            <person name="Le V."/>
            <person name="Ko S.-R."/>
            <person name="Ahn C.-Y."/>
            <person name="Oh H.-M."/>
        </authorList>
    </citation>
    <scope>NUCLEOTIDE SEQUENCE</scope>
    <source>
        <strain evidence="1">HBC34</strain>
    </source>
</reference>
<organism evidence="1 2">
    <name type="scientific">Sphingobium cyanobacteriorum</name>
    <dbReference type="NCBI Taxonomy" id="3063954"/>
    <lineage>
        <taxon>Bacteria</taxon>
        <taxon>Pseudomonadati</taxon>
        <taxon>Pseudomonadota</taxon>
        <taxon>Alphaproteobacteria</taxon>
        <taxon>Sphingomonadales</taxon>
        <taxon>Sphingomonadaceae</taxon>
        <taxon>Sphingobium</taxon>
    </lineage>
</organism>
<dbReference type="RefSeq" id="WP_304537415.1">
    <property type="nucleotide sequence ID" value="NZ_JAUQOM010000015.1"/>
</dbReference>
<evidence type="ECO:0000313" key="1">
    <source>
        <dbReference type="EMBL" id="MDO7837108.1"/>
    </source>
</evidence>
<name>A0ABT8ZRK0_9SPHN</name>
<dbReference type="EMBL" id="JAUQOM010000015">
    <property type="protein sequence ID" value="MDO7837108.1"/>
    <property type="molecule type" value="Genomic_DNA"/>
</dbReference>
<comment type="caution">
    <text evidence="1">The sequence shown here is derived from an EMBL/GenBank/DDBJ whole genome shotgun (WGS) entry which is preliminary data.</text>
</comment>
<gene>
    <name evidence="1" type="ORF">Q4610_18855</name>
</gene>
<keyword evidence="2" id="KW-1185">Reference proteome</keyword>
<accession>A0ABT8ZRK0</accession>
<proteinExistence type="predicted"/>
<dbReference type="Proteomes" id="UP001176471">
    <property type="component" value="Unassembled WGS sequence"/>
</dbReference>
<sequence length="70" mass="7866">MSKTDDMIEEMGAAFLTPVVDDFKAVGLLQALYRHLEESNVDLTDAQRNRLDQIQSEFRAGPGIFKGDLH</sequence>
<protein>
    <submittedName>
        <fullName evidence="1">Uncharacterized protein</fullName>
    </submittedName>
</protein>
<evidence type="ECO:0000313" key="2">
    <source>
        <dbReference type="Proteomes" id="UP001176471"/>
    </source>
</evidence>